<dbReference type="Proteomes" id="UP000294850">
    <property type="component" value="Unassembled WGS sequence"/>
</dbReference>
<evidence type="ECO:0000256" key="5">
    <source>
        <dbReference type="ARBA" id="ARBA00022989"/>
    </source>
</evidence>
<dbReference type="Pfam" id="PF21082">
    <property type="entry name" value="MS_channel_3rd"/>
    <property type="match status" value="1"/>
</dbReference>
<dbReference type="InterPro" id="IPR011066">
    <property type="entry name" value="MscS_channel_C_sf"/>
</dbReference>
<evidence type="ECO:0000256" key="4">
    <source>
        <dbReference type="ARBA" id="ARBA00022692"/>
    </source>
</evidence>
<evidence type="ECO:0000256" key="3">
    <source>
        <dbReference type="ARBA" id="ARBA00022475"/>
    </source>
</evidence>
<feature type="transmembrane region" description="Helical" evidence="7">
    <location>
        <begin position="573"/>
        <end position="593"/>
    </location>
</feature>
<feature type="domain" description="Mechanosensitive ion channel MscS C-terminal" evidence="9">
    <location>
        <begin position="740"/>
        <end position="819"/>
    </location>
</feature>
<gene>
    <name evidence="11" type="ORF">E0F88_12615</name>
</gene>
<feature type="transmembrane region" description="Helical" evidence="7">
    <location>
        <begin position="340"/>
        <end position="359"/>
    </location>
</feature>
<evidence type="ECO:0000256" key="1">
    <source>
        <dbReference type="ARBA" id="ARBA00004651"/>
    </source>
</evidence>
<evidence type="ECO:0000259" key="9">
    <source>
        <dbReference type="Pfam" id="PF21082"/>
    </source>
</evidence>
<dbReference type="Pfam" id="PF00924">
    <property type="entry name" value="MS_channel_2nd"/>
    <property type="match status" value="1"/>
</dbReference>
<dbReference type="GO" id="GO:0008381">
    <property type="term" value="F:mechanosensitive monoatomic ion channel activity"/>
    <property type="evidence" value="ECO:0007669"/>
    <property type="project" value="UniProtKB-ARBA"/>
</dbReference>
<accession>A0A4R5DM57</accession>
<evidence type="ECO:0000313" key="12">
    <source>
        <dbReference type="Proteomes" id="UP000294850"/>
    </source>
</evidence>
<feature type="transmembrane region" description="Helical" evidence="7">
    <location>
        <begin position="534"/>
        <end position="553"/>
    </location>
</feature>
<dbReference type="PANTHER" id="PTHR30347">
    <property type="entry name" value="POTASSIUM CHANNEL RELATED"/>
    <property type="match status" value="1"/>
</dbReference>
<feature type="transmembrane region" description="Helical" evidence="7">
    <location>
        <begin position="620"/>
        <end position="642"/>
    </location>
</feature>
<reference evidence="11 12" key="1">
    <citation type="submission" date="2019-03" db="EMBL/GenBank/DDBJ databases">
        <title>Dyadobacter AR-3-6 sp. nov., isolated from arctic soil.</title>
        <authorList>
            <person name="Chaudhary D.K."/>
        </authorList>
    </citation>
    <scope>NUCLEOTIDE SEQUENCE [LARGE SCALE GENOMIC DNA]</scope>
    <source>
        <strain evidence="11 12">AR-3-6</strain>
    </source>
</reference>
<feature type="transmembrane region" description="Helical" evidence="7">
    <location>
        <begin position="449"/>
        <end position="469"/>
    </location>
</feature>
<feature type="domain" description="Mechanosensitive ion channel transmembrane helices 2/3" evidence="10">
    <location>
        <begin position="621"/>
        <end position="661"/>
    </location>
</feature>
<dbReference type="InterPro" id="IPR010920">
    <property type="entry name" value="LSM_dom_sf"/>
</dbReference>
<evidence type="ECO:0000259" key="10">
    <source>
        <dbReference type="Pfam" id="PF21088"/>
    </source>
</evidence>
<feature type="domain" description="Mechanosensitive ion channel MscS" evidence="8">
    <location>
        <begin position="662"/>
        <end position="728"/>
    </location>
</feature>
<feature type="transmembrane region" description="Helical" evidence="7">
    <location>
        <begin position="45"/>
        <end position="63"/>
    </location>
</feature>
<dbReference type="Gene3D" id="1.10.287.1260">
    <property type="match status" value="1"/>
</dbReference>
<feature type="transmembrane region" description="Helical" evidence="7">
    <location>
        <begin position="303"/>
        <end position="320"/>
    </location>
</feature>
<keyword evidence="4 7" id="KW-0812">Transmembrane</keyword>
<dbReference type="Gene3D" id="3.30.70.100">
    <property type="match status" value="1"/>
</dbReference>
<evidence type="ECO:0000256" key="2">
    <source>
        <dbReference type="ARBA" id="ARBA00008017"/>
    </source>
</evidence>
<keyword evidence="3" id="KW-1003">Cell membrane</keyword>
<dbReference type="Pfam" id="PF21088">
    <property type="entry name" value="MS_channel_1st"/>
    <property type="match status" value="1"/>
</dbReference>
<feature type="transmembrane region" description="Helical" evidence="7">
    <location>
        <begin position="394"/>
        <end position="411"/>
    </location>
</feature>
<dbReference type="Gene3D" id="2.30.30.60">
    <property type="match status" value="1"/>
</dbReference>
<feature type="transmembrane region" description="Helical" evidence="7">
    <location>
        <begin position="648"/>
        <end position="675"/>
    </location>
</feature>
<dbReference type="GO" id="GO:0005886">
    <property type="term" value="C:plasma membrane"/>
    <property type="evidence" value="ECO:0007669"/>
    <property type="project" value="UniProtKB-SubCell"/>
</dbReference>
<dbReference type="AlphaFoldDB" id="A0A4R5DM57"/>
<dbReference type="EMBL" id="SMFL01000004">
    <property type="protein sequence ID" value="TDE15352.1"/>
    <property type="molecule type" value="Genomic_DNA"/>
</dbReference>
<dbReference type="InterPro" id="IPR049278">
    <property type="entry name" value="MS_channel_C"/>
</dbReference>
<dbReference type="RefSeq" id="WP_131958615.1">
    <property type="nucleotide sequence ID" value="NZ_SMFL01000004.1"/>
</dbReference>
<proteinExistence type="inferred from homology"/>
<evidence type="ECO:0000256" key="6">
    <source>
        <dbReference type="ARBA" id="ARBA00023136"/>
    </source>
</evidence>
<feature type="transmembrane region" description="Helical" evidence="7">
    <location>
        <begin position="481"/>
        <end position="500"/>
    </location>
</feature>
<feature type="transmembrane region" description="Helical" evidence="7">
    <location>
        <begin position="417"/>
        <end position="437"/>
    </location>
</feature>
<dbReference type="InterPro" id="IPR052702">
    <property type="entry name" value="MscS-like_channel"/>
</dbReference>
<dbReference type="InterPro" id="IPR049142">
    <property type="entry name" value="MS_channel_1st"/>
</dbReference>
<dbReference type="InterPro" id="IPR011014">
    <property type="entry name" value="MscS_channel_TM-2"/>
</dbReference>
<dbReference type="PANTHER" id="PTHR30347:SF1">
    <property type="entry name" value="MECHANOSENSITIVE CHANNEL MSCK"/>
    <property type="match status" value="1"/>
</dbReference>
<keyword evidence="6 7" id="KW-0472">Membrane</keyword>
<protein>
    <submittedName>
        <fullName evidence="11">Mechanosensitive ion channel</fullName>
    </submittedName>
</protein>
<sequence length="820" mass="92211">MIFTVISRAKFYLSPVRKLHVASFFAACFILNFDHCMRDIKIPKTFHFYISILVLLQVFIFSYNSAQAQNDSVKTGPVKVIPDTLLFRLEKVQAELTQINASNKKGYNSEKFRKNLAQARTNLDQISEAIKVSNPLPASKDLLNYRIMLTDLQKNSSEWRNALAKSNSDLQRMSDEIIAFSSDSLLSVVNDDTTQRTLYASQITDLKQRLQKSGETTVANLDSVSRLLAEASAIYFTSTDLQNTVNDYLEDSDQNVLGQEADFLWNSPVTDKSQKIAKMIKVTYSGQDKILRYFFNSTWDNRVLLILLVAGFFAWVFYNYRQIKRPALATLAGPLDFKLISPRPVLACLVVLFTLTPLFEPHSPSIYIELNQFLQLITLTFLFHKQLDKHRMKWWLILVLLYVTVIFFNVIVNESLILRSGLIVLSCASIYVGIRFYRRADTIGLDPKHIRPVLVIHIILTALSVLLNIFGRLSLAKSFNITGISGVIQVISLAMFIQIVSEALELHIKVSSCSGGVFSKINVTKSRNSLQRGLTFISVWLWVLVFLINLNILDSVGRFISQILDKERTVGNLNFTLANIVFFSVIIYAANLLQKNIGLLFGEGDVDFSNNKVQRGSKLALIRLLVFVIGFLFATTVSGVPLDKITVLLGALGVGIGLGLQNIINNFVSGIILIFEKPFSIGDYIELADKKGRVLDIGIRSSKMLTPQGSRVIIPNGDLLSGRLVNYTTHDSHLKSEIILKVNQDADLNLVKKLINETVDSSEGIVKKAPKQILFNGLTADSVELKILVWITDVYAEPNFRSYFLEQLLQKFKANGVKIM</sequence>
<dbReference type="SUPFAM" id="SSF82861">
    <property type="entry name" value="Mechanosensitive channel protein MscS (YggB), transmembrane region"/>
    <property type="match status" value="1"/>
</dbReference>
<dbReference type="SUPFAM" id="SSF82689">
    <property type="entry name" value="Mechanosensitive channel protein MscS (YggB), C-terminal domain"/>
    <property type="match status" value="1"/>
</dbReference>
<dbReference type="InterPro" id="IPR023408">
    <property type="entry name" value="MscS_beta-dom_sf"/>
</dbReference>
<evidence type="ECO:0000259" key="8">
    <source>
        <dbReference type="Pfam" id="PF00924"/>
    </source>
</evidence>
<organism evidence="11 12">
    <name type="scientific">Dyadobacter psychrotolerans</name>
    <dbReference type="NCBI Taxonomy" id="2541721"/>
    <lineage>
        <taxon>Bacteria</taxon>
        <taxon>Pseudomonadati</taxon>
        <taxon>Bacteroidota</taxon>
        <taxon>Cytophagia</taxon>
        <taxon>Cytophagales</taxon>
        <taxon>Spirosomataceae</taxon>
        <taxon>Dyadobacter</taxon>
    </lineage>
</organism>
<keyword evidence="5 7" id="KW-1133">Transmembrane helix</keyword>
<evidence type="ECO:0000256" key="7">
    <source>
        <dbReference type="SAM" id="Phobius"/>
    </source>
</evidence>
<comment type="subcellular location">
    <subcellularLocation>
        <location evidence="1">Cell membrane</location>
        <topology evidence="1">Multi-pass membrane protein</topology>
    </subcellularLocation>
</comment>
<dbReference type="SUPFAM" id="SSF50182">
    <property type="entry name" value="Sm-like ribonucleoproteins"/>
    <property type="match status" value="1"/>
</dbReference>
<name>A0A4R5DM57_9BACT</name>
<comment type="caution">
    <text evidence="11">The sequence shown here is derived from an EMBL/GenBank/DDBJ whole genome shotgun (WGS) entry which is preliminary data.</text>
</comment>
<dbReference type="InterPro" id="IPR006685">
    <property type="entry name" value="MscS_channel_2nd"/>
</dbReference>
<dbReference type="OrthoDB" id="9809206at2"/>
<comment type="similarity">
    <text evidence="2">Belongs to the MscS (TC 1.A.23) family.</text>
</comment>
<keyword evidence="12" id="KW-1185">Reference proteome</keyword>
<evidence type="ECO:0000313" key="11">
    <source>
        <dbReference type="EMBL" id="TDE15352.1"/>
    </source>
</evidence>